<dbReference type="EMBL" id="GGEC01033303">
    <property type="protein sequence ID" value="MBX13787.1"/>
    <property type="molecule type" value="Transcribed_RNA"/>
</dbReference>
<protein>
    <submittedName>
        <fullName evidence="1">Uncharacterized protein MANES_03G134500</fullName>
    </submittedName>
</protein>
<sequence length="59" mass="6924">MPQRENGCVLEEPRQAVKKFLARPQHEGLGAIVRRSIGRYAKKQTWSKLMSPVFFPWRI</sequence>
<organism evidence="1">
    <name type="scientific">Rhizophora mucronata</name>
    <name type="common">Asiatic mangrove</name>
    <dbReference type="NCBI Taxonomy" id="61149"/>
    <lineage>
        <taxon>Eukaryota</taxon>
        <taxon>Viridiplantae</taxon>
        <taxon>Streptophyta</taxon>
        <taxon>Embryophyta</taxon>
        <taxon>Tracheophyta</taxon>
        <taxon>Spermatophyta</taxon>
        <taxon>Magnoliopsida</taxon>
        <taxon>eudicotyledons</taxon>
        <taxon>Gunneridae</taxon>
        <taxon>Pentapetalae</taxon>
        <taxon>rosids</taxon>
        <taxon>fabids</taxon>
        <taxon>Malpighiales</taxon>
        <taxon>Rhizophoraceae</taxon>
        <taxon>Rhizophora</taxon>
    </lineage>
</organism>
<accession>A0A2P2L730</accession>
<name>A0A2P2L730_RHIMU</name>
<proteinExistence type="predicted"/>
<evidence type="ECO:0000313" key="1">
    <source>
        <dbReference type="EMBL" id="MBX13787.1"/>
    </source>
</evidence>
<dbReference type="AlphaFoldDB" id="A0A2P2L730"/>
<reference evidence="1" key="1">
    <citation type="submission" date="2018-02" db="EMBL/GenBank/DDBJ databases">
        <title>Rhizophora mucronata_Transcriptome.</title>
        <authorList>
            <person name="Meera S.P."/>
            <person name="Sreeshan A."/>
            <person name="Augustine A."/>
        </authorList>
    </citation>
    <scope>NUCLEOTIDE SEQUENCE</scope>
    <source>
        <tissue evidence="1">Leaf</tissue>
    </source>
</reference>